<evidence type="ECO:0000259" key="1">
    <source>
        <dbReference type="Pfam" id="PF00149"/>
    </source>
</evidence>
<dbReference type="PANTHER" id="PTHR31302:SF22">
    <property type="entry name" value="PHOSPHOESTERASE"/>
    <property type="match status" value="1"/>
</dbReference>
<dbReference type="Proteomes" id="UP000824071">
    <property type="component" value="Unassembled WGS sequence"/>
</dbReference>
<dbReference type="EMBL" id="DVMW01000036">
    <property type="protein sequence ID" value="HIU36166.1"/>
    <property type="molecule type" value="Genomic_DNA"/>
</dbReference>
<dbReference type="InterPro" id="IPR051158">
    <property type="entry name" value="Metallophosphoesterase_sf"/>
</dbReference>
<dbReference type="GO" id="GO:0016787">
    <property type="term" value="F:hydrolase activity"/>
    <property type="evidence" value="ECO:0007669"/>
    <property type="project" value="InterPro"/>
</dbReference>
<name>A0A9D1IGA7_9FIRM</name>
<dbReference type="AlphaFoldDB" id="A0A9D1IGA7"/>
<sequence>MAIFAIGDTHLSFGADKPMDVFRGWQDYVSRLEKNWRALVSPADTVVIPGDVSWAMQLSAAKADFAFLDALPGQKILLKGNHDYWWTTMRKMQDFLTQNGFSTLRILHNNAYLVEGISVCGTRGWFFDAAEEAADKVLLREVQRLKASIAAGRALGGRPVVFLHYPPVTQTQRCEPILDALREEGVTECFYAHLHGASIASAFQGELAGIRFSLVSGDALGFCPKRLEKRKS</sequence>
<dbReference type="Pfam" id="PF00149">
    <property type="entry name" value="Metallophos"/>
    <property type="match status" value="1"/>
</dbReference>
<reference evidence="2" key="2">
    <citation type="journal article" date="2021" name="PeerJ">
        <title>Extensive microbial diversity within the chicken gut microbiome revealed by metagenomics and culture.</title>
        <authorList>
            <person name="Gilroy R."/>
            <person name="Ravi A."/>
            <person name="Getino M."/>
            <person name="Pursley I."/>
            <person name="Horton D.L."/>
            <person name="Alikhan N.F."/>
            <person name="Baker D."/>
            <person name="Gharbi K."/>
            <person name="Hall N."/>
            <person name="Watson M."/>
            <person name="Adriaenssens E.M."/>
            <person name="Foster-Nyarko E."/>
            <person name="Jarju S."/>
            <person name="Secka A."/>
            <person name="Antonio M."/>
            <person name="Oren A."/>
            <person name="Chaudhuri R.R."/>
            <person name="La Ragione R."/>
            <person name="Hildebrand F."/>
            <person name="Pallen M.J."/>
        </authorList>
    </citation>
    <scope>NUCLEOTIDE SEQUENCE</scope>
    <source>
        <strain evidence="2">ChiGjej1B1-19959</strain>
    </source>
</reference>
<dbReference type="InterPro" id="IPR014578">
    <property type="entry name" value="Pesterase_CT488"/>
</dbReference>
<evidence type="ECO:0000313" key="3">
    <source>
        <dbReference type="Proteomes" id="UP000824071"/>
    </source>
</evidence>
<dbReference type="InterPro" id="IPR029052">
    <property type="entry name" value="Metallo-depent_PP-like"/>
</dbReference>
<dbReference type="SUPFAM" id="SSF56300">
    <property type="entry name" value="Metallo-dependent phosphatases"/>
    <property type="match status" value="1"/>
</dbReference>
<proteinExistence type="predicted"/>
<dbReference type="PIRSF" id="PIRSF033094">
    <property type="entry name" value="Pesterase_CT488"/>
    <property type="match status" value="1"/>
</dbReference>
<dbReference type="Gene3D" id="3.60.21.10">
    <property type="match status" value="1"/>
</dbReference>
<feature type="domain" description="Calcineurin-like phosphoesterase" evidence="1">
    <location>
        <begin position="1"/>
        <end position="195"/>
    </location>
</feature>
<gene>
    <name evidence="2" type="ORF">IAC53_06155</name>
</gene>
<evidence type="ECO:0000313" key="2">
    <source>
        <dbReference type="EMBL" id="HIU36166.1"/>
    </source>
</evidence>
<comment type="caution">
    <text evidence="2">The sequence shown here is derived from an EMBL/GenBank/DDBJ whole genome shotgun (WGS) entry which is preliminary data.</text>
</comment>
<protein>
    <submittedName>
        <fullName evidence="2">Metallophosphoesterase</fullName>
    </submittedName>
</protein>
<dbReference type="InterPro" id="IPR004843">
    <property type="entry name" value="Calcineurin-like_PHP"/>
</dbReference>
<reference evidence="2" key="1">
    <citation type="submission" date="2020-10" db="EMBL/GenBank/DDBJ databases">
        <authorList>
            <person name="Gilroy R."/>
        </authorList>
    </citation>
    <scope>NUCLEOTIDE SEQUENCE</scope>
    <source>
        <strain evidence="2">ChiGjej1B1-19959</strain>
    </source>
</reference>
<organism evidence="2 3">
    <name type="scientific">Candidatus Fimenecus excrementigallinarum</name>
    <dbReference type="NCBI Taxonomy" id="2840816"/>
    <lineage>
        <taxon>Bacteria</taxon>
        <taxon>Bacillati</taxon>
        <taxon>Bacillota</taxon>
        <taxon>Clostridia</taxon>
        <taxon>Candidatus Fimenecus</taxon>
    </lineage>
</organism>
<dbReference type="PANTHER" id="PTHR31302">
    <property type="entry name" value="TRANSMEMBRANE PROTEIN WITH METALLOPHOSPHOESTERASE DOMAIN-RELATED"/>
    <property type="match status" value="1"/>
</dbReference>
<accession>A0A9D1IGA7</accession>